<dbReference type="SUPFAM" id="SSF89796">
    <property type="entry name" value="CoA-transferase family III (CaiB/BaiF)"/>
    <property type="match status" value="1"/>
</dbReference>
<accession>A0A2T4JQV8</accession>
<protein>
    <submittedName>
        <fullName evidence="2">CoA transferase</fullName>
    </submittedName>
</protein>
<dbReference type="AlphaFoldDB" id="A0A2T4JQV8"/>
<keyword evidence="1 2" id="KW-0808">Transferase</keyword>
<organism evidence="2 3">
    <name type="scientific">Cereibacter changlensis JA139</name>
    <dbReference type="NCBI Taxonomy" id="1188249"/>
    <lineage>
        <taxon>Bacteria</taxon>
        <taxon>Pseudomonadati</taxon>
        <taxon>Pseudomonadota</taxon>
        <taxon>Alphaproteobacteria</taxon>
        <taxon>Rhodobacterales</taxon>
        <taxon>Paracoccaceae</taxon>
        <taxon>Cereibacter</taxon>
    </lineage>
</organism>
<evidence type="ECO:0000313" key="3">
    <source>
        <dbReference type="Proteomes" id="UP000241010"/>
    </source>
</evidence>
<evidence type="ECO:0000256" key="1">
    <source>
        <dbReference type="ARBA" id="ARBA00022679"/>
    </source>
</evidence>
<name>A0A2T4JQV8_9RHOB</name>
<dbReference type="InterPro" id="IPR003673">
    <property type="entry name" value="CoA-Trfase_fam_III"/>
</dbReference>
<comment type="caution">
    <text evidence="2">The sequence shown here is derived from an EMBL/GenBank/DDBJ whole genome shotgun (WGS) entry which is preliminary data.</text>
</comment>
<keyword evidence="3" id="KW-1185">Reference proteome</keyword>
<evidence type="ECO:0000313" key="2">
    <source>
        <dbReference type="EMBL" id="PTE20268.1"/>
    </source>
</evidence>
<dbReference type="GO" id="GO:0008410">
    <property type="term" value="F:CoA-transferase activity"/>
    <property type="evidence" value="ECO:0007669"/>
    <property type="project" value="TreeGrafter"/>
</dbReference>
<dbReference type="Pfam" id="PF02515">
    <property type="entry name" value="CoA_transf_3"/>
    <property type="match status" value="1"/>
</dbReference>
<dbReference type="InterPro" id="IPR023606">
    <property type="entry name" value="CoA-Trfase_III_dom_1_sf"/>
</dbReference>
<dbReference type="OrthoDB" id="7208981at2"/>
<dbReference type="PANTHER" id="PTHR48207">
    <property type="entry name" value="SUCCINATE--HYDROXYMETHYLGLUTARATE COA-TRANSFERASE"/>
    <property type="match status" value="1"/>
</dbReference>
<dbReference type="Gene3D" id="3.40.50.10540">
    <property type="entry name" value="Crotonobetainyl-coa:carnitine coa-transferase, domain 1"/>
    <property type="match status" value="1"/>
</dbReference>
<proteinExistence type="predicted"/>
<sequence>MGTRDNPLRFDATARGPLAGVRVIDLSRLVAGNMLSLQLADFGADVVKIEPPQGDPLRDWRDNGQSLHWKTYGRNKRSLVLNLRQPPAMRALRRLLEGADIFVENFRPGTLEEMGLGPDVLRELNPRLITVRISGFGQTGPYAELPGFGTLVEAMSGFAARTGFPDREPVLPPLALADMIAGLTGANAAMMALFARERGLASGQVIDLSLLEPIFASLGPEAAIYRQTGAVKQRSGSASNTVSPRNVYRCSDGKFAALSGSTQVVAMRIFDTIGRPEMKADPRFATNAARVQHRDLVDAAVGAWFLTRDRDTALAEMRAQGATVGPVYDIADIAEDRHFAEREIVVEVEDAENGSLPMHNIFPRFSETPGVWRLPAPDLGQHSGEILAEIGMTEADLEDGA</sequence>
<dbReference type="PANTHER" id="PTHR48207:SF3">
    <property type="entry name" value="SUCCINATE--HYDROXYMETHYLGLUTARATE COA-TRANSFERASE"/>
    <property type="match status" value="1"/>
</dbReference>
<dbReference type="EMBL" id="PZKG01000120">
    <property type="protein sequence ID" value="PTE20268.1"/>
    <property type="molecule type" value="Genomic_DNA"/>
</dbReference>
<dbReference type="InterPro" id="IPR050483">
    <property type="entry name" value="CoA-transferase_III_domain"/>
</dbReference>
<dbReference type="RefSeq" id="WP_107665302.1">
    <property type="nucleotide sequence ID" value="NZ_PZKG01000120.1"/>
</dbReference>
<gene>
    <name evidence="2" type="ORF">C5F48_18425</name>
</gene>
<dbReference type="InterPro" id="IPR044855">
    <property type="entry name" value="CoA-Trfase_III_dom3_sf"/>
</dbReference>
<dbReference type="Gene3D" id="3.30.1540.10">
    <property type="entry name" value="formyl-coa transferase, domain 3"/>
    <property type="match status" value="1"/>
</dbReference>
<reference evidence="2 3" key="1">
    <citation type="submission" date="2018-03" db="EMBL/GenBank/DDBJ databases">
        <title>Cereibacter changlensis.</title>
        <authorList>
            <person name="Meyer T.E."/>
            <person name="Miller S."/>
            <person name="Lodha T."/>
            <person name="Gandham S."/>
            <person name="Chintalapati S."/>
            <person name="Chintalapati V.R."/>
        </authorList>
    </citation>
    <scope>NUCLEOTIDE SEQUENCE [LARGE SCALE GENOMIC DNA]</scope>
    <source>
        <strain evidence="2 3">JA139</strain>
    </source>
</reference>
<dbReference type="Proteomes" id="UP000241010">
    <property type="component" value="Unassembled WGS sequence"/>
</dbReference>